<dbReference type="Gene3D" id="3.30.450.40">
    <property type="match status" value="1"/>
</dbReference>
<evidence type="ECO:0000259" key="14">
    <source>
        <dbReference type="PROSITE" id="PS50109"/>
    </source>
</evidence>
<gene>
    <name evidence="15" type="ORF">ABEG18_17955</name>
</gene>
<dbReference type="InterPro" id="IPR036097">
    <property type="entry name" value="HisK_dim/P_sf"/>
</dbReference>
<evidence type="ECO:0000256" key="2">
    <source>
        <dbReference type="ARBA" id="ARBA00006402"/>
    </source>
</evidence>
<dbReference type="InterPro" id="IPR043150">
    <property type="entry name" value="Phytochrome_PHY_sf"/>
</dbReference>
<dbReference type="PROSITE" id="PS50046">
    <property type="entry name" value="PHYTOCHROME_2"/>
    <property type="match status" value="1"/>
</dbReference>
<comment type="similarity">
    <text evidence="2">In the N-terminal section; belongs to the phytochrome family.</text>
</comment>
<dbReference type="PANTHER" id="PTHR42878:SF15">
    <property type="entry name" value="BACTERIOPHYTOCHROME"/>
    <property type="match status" value="1"/>
</dbReference>
<dbReference type="AlphaFoldDB" id="A0AAU7JB47"/>
<sequence length="767" mass="83095">MDEAVGTTAGGTGGRTPAGGRAPVTDAVLDSCAREPIRTPGSIQPHGVLFALDPADWTIRQVSANAAAALTVDAAQALGRPLAQVLRDGGAELLEGLASGPGSSGPGSPGPGFAPTRVVTVGGAAYHPVAHRAGGLVVLELEEATGGPHHADDLYADVRRLATDLQDASTVAEIAQSAAAAVRRTTGFDRVLVYDFDEAWNGAVRGESRNDALPSYLDLRFPASDIPAQARELYRLNRVRQIPDAGYTPVPILRADDGGSPEPLDMSFSVLRSVSPVHLEYMRNMGTAASMSISIVVNGRLWGLISCHNAKSRRAPQPVRSACDFIGQLVAMRLAGLSLYAEAAERVRLQEIHGRLLTSMAVAPQFLNGLTQDGERLLALTGATGAAVVSDLEVKRVGETPSRDEILALAHRIGPHIEDGVFATDSLAGLVPDAAALKDRASGVLGISISQIHASYVLWFRPEVIRTVQWAGEPRKIAEPNSERLHPRTSFEAWKETVRLTAMPWSAAEIDAARNLRGAIVDIVLRRAEQMAELSEELEKSNKELEAFSYSVSHDLRAPFRHIVGYAELLRERDGDKFDEKASHYLSNIIQSAFSAGRLVDDLLSFSQAGRVTLHPVRIDMGKLVEEVRRLLSPEMEGRAIEWRIGRLPPTYGDPSLLRQVWQNLISNALKYTAREDVAVIEIAGERRDGETVYSVRDNGVGFDMAYVGKLFGVFQRLHRAEDFEGTGIGLANVRRMVERHGGRAWAEAVVDQGACFFFSLPHMERR</sequence>
<feature type="coiled-coil region" evidence="11">
    <location>
        <begin position="524"/>
        <end position="551"/>
    </location>
</feature>
<dbReference type="SMART" id="SM00388">
    <property type="entry name" value="HisKA"/>
    <property type="match status" value="1"/>
</dbReference>
<keyword evidence="15" id="KW-0547">Nucleotide-binding</keyword>
<evidence type="ECO:0000256" key="8">
    <source>
        <dbReference type="ARBA" id="ARBA00022777"/>
    </source>
</evidence>
<feature type="region of interest" description="Disordered" evidence="12">
    <location>
        <begin position="1"/>
        <end position="23"/>
    </location>
</feature>
<dbReference type="Gene3D" id="3.30.565.10">
    <property type="entry name" value="Histidine kinase-like ATPase, C-terminal domain"/>
    <property type="match status" value="1"/>
</dbReference>
<dbReference type="Pfam" id="PF08446">
    <property type="entry name" value="PAS_2"/>
    <property type="match status" value="1"/>
</dbReference>
<proteinExistence type="inferred from homology"/>
<dbReference type="InterPro" id="IPR005467">
    <property type="entry name" value="His_kinase_dom"/>
</dbReference>
<dbReference type="SUPFAM" id="SSF47384">
    <property type="entry name" value="Homodimeric domain of signal transducing histidine kinase"/>
    <property type="match status" value="1"/>
</dbReference>
<name>A0AAU7JB47_9HYPH</name>
<dbReference type="InterPro" id="IPR003594">
    <property type="entry name" value="HATPase_dom"/>
</dbReference>
<dbReference type="InterPro" id="IPR016132">
    <property type="entry name" value="Phyto_chromo_attachment"/>
</dbReference>
<dbReference type="InterPro" id="IPR035965">
    <property type="entry name" value="PAS-like_dom_sf"/>
</dbReference>
<dbReference type="Pfam" id="PF00360">
    <property type="entry name" value="PHY"/>
    <property type="match status" value="1"/>
</dbReference>
<dbReference type="InterPro" id="IPR013654">
    <property type="entry name" value="PAS_2"/>
</dbReference>
<dbReference type="GO" id="GO:0000155">
    <property type="term" value="F:phosphorelay sensor kinase activity"/>
    <property type="evidence" value="ECO:0007669"/>
    <property type="project" value="InterPro"/>
</dbReference>
<keyword evidence="6" id="KW-0716">Sensory transduction</keyword>
<dbReference type="GO" id="GO:0005524">
    <property type="term" value="F:ATP binding"/>
    <property type="evidence" value="ECO:0007669"/>
    <property type="project" value="UniProtKB-KW"/>
</dbReference>
<dbReference type="RefSeq" id="WP_406854420.1">
    <property type="nucleotide sequence ID" value="NZ_CP157484.1"/>
</dbReference>
<dbReference type="CDD" id="cd00082">
    <property type="entry name" value="HisKA"/>
    <property type="match status" value="1"/>
</dbReference>
<dbReference type="Gene3D" id="3.30.450.270">
    <property type="match status" value="1"/>
</dbReference>
<keyword evidence="7" id="KW-0808">Transferase</keyword>
<feature type="domain" description="Phytochrome chromophore attachment site" evidence="13">
    <location>
        <begin position="170"/>
        <end position="328"/>
    </location>
</feature>
<evidence type="ECO:0000256" key="9">
    <source>
        <dbReference type="ARBA" id="ARBA00022991"/>
    </source>
</evidence>
<evidence type="ECO:0000256" key="5">
    <source>
        <dbReference type="ARBA" id="ARBA00022553"/>
    </source>
</evidence>
<dbReference type="GO" id="GO:0006355">
    <property type="term" value="P:regulation of DNA-templated transcription"/>
    <property type="evidence" value="ECO:0007669"/>
    <property type="project" value="InterPro"/>
</dbReference>
<feature type="region of interest" description="Disordered" evidence="12">
    <location>
        <begin position="96"/>
        <end position="115"/>
    </location>
</feature>
<dbReference type="PROSITE" id="PS50109">
    <property type="entry name" value="HIS_KIN"/>
    <property type="match status" value="1"/>
</dbReference>
<dbReference type="Pfam" id="PF00512">
    <property type="entry name" value="HisKA"/>
    <property type="match status" value="1"/>
</dbReference>
<evidence type="ECO:0000259" key="13">
    <source>
        <dbReference type="PROSITE" id="PS50046"/>
    </source>
</evidence>
<dbReference type="FunFam" id="3.30.565.10:FF:000006">
    <property type="entry name" value="Sensor histidine kinase WalK"/>
    <property type="match status" value="1"/>
</dbReference>
<evidence type="ECO:0000256" key="1">
    <source>
        <dbReference type="ARBA" id="ARBA00000085"/>
    </source>
</evidence>
<keyword evidence="11" id="KW-0175">Coiled coil</keyword>
<dbReference type="PANTHER" id="PTHR42878">
    <property type="entry name" value="TWO-COMPONENT HISTIDINE KINASE"/>
    <property type="match status" value="1"/>
</dbReference>
<evidence type="ECO:0000256" key="11">
    <source>
        <dbReference type="SAM" id="Coils"/>
    </source>
</evidence>
<evidence type="ECO:0000256" key="12">
    <source>
        <dbReference type="SAM" id="MobiDB-lite"/>
    </source>
</evidence>
<accession>A0AAU7JB47</accession>
<organism evidence="15">
    <name type="scientific">Alsobacter sp. KACC 23698</name>
    <dbReference type="NCBI Taxonomy" id="3149229"/>
    <lineage>
        <taxon>Bacteria</taxon>
        <taxon>Pseudomonadati</taxon>
        <taxon>Pseudomonadota</taxon>
        <taxon>Alphaproteobacteria</taxon>
        <taxon>Hyphomicrobiales</taxon>
        <taxon>Alsobacteraceae</taxon>
        <taxon>Alsobacter</taxon>
    </lineage>
</organism>
<dbReference type="GO" id="GO:0000156">
    <property type="term" value="F:phosphorelay response regulator activity"/>
    <property type="evidence" value="ECO:0007669"/>
    <property type="project" value="TreeGrafter"/>
</dbReference>
<dbReference type="Pfam" id="PF02518">
    <property type="entry name" value="HATPase_c"/>
    <property type="match status" value="1"/>
</dbReference>
<dbReference type="InterPro" id="IPR036890">
    <property type="entry name" value="HATPase_C_sf"/>
</dbReference>
<dbReference type="Pfam" id="PF01590">
    <property type="entry name" value="GAF"/>
    <property type="match status" value="1"/>
</dbReference>
<dbReference type="InterPro" id="IPR003661">
    <property type="entry name" value="HisK_dim/P_dom"/>
</dbReference>
<protein>
    <recommendedName>
        <fullName evidence="3">histidine kinase</fullName>
        <ecNumber evidence="3">2.7.13.3</ecNumber>
    </recommendedName>
</protein>
<feature type="compositionally biased region" description="Gly residues" evidence="12">
    <location>
        <begin position="8"/>
        <end position="17"/>
    </location>
</feature>
<dbReference type="GO" id="GO:0030295">
    <property type="term" value="F:protein kinase activator activity"/>
    <property type="evidence" value="ECO:0007669"/>
    <property type="project" value="TreeGrafter"/>
</dbReference>
<dbReference type="SMART" id="SM00387">
    <property type="entry name" value="HATPase_c"/>
    <property type="match status" value="1"/>
</dbReference>
<dbReference type="PRINTS" id="PR01033">
    <property type="entry name" value="PHYTOCHROME"/>
</dbReference>
<dbReference type="InterPro" id="IPR013515">
    <property type="entry name" value="Phytochrome_cen-reg"/>
</dbReference>
<dbReference type="SUPFAM" id="SSF55781">
    <property type="entry name" value="GAF domain-like"/>
    <property type="match status" value="2"/>
</dbReference>
<evidence type="ECO:0000313" key="15">
    <source>
        <dbReference type="EMBL" id="XBO37597.1"/>
    </source>
</evidence>
<keyword evidence="4" id="KW-0600">Photoreceptor protein</keyword>
<reference evidence="15" key="1">
    <citation type="submission" date="2024-05" db="EMBL/GenBank/DDBJ databases">
        <authorList>
            <person name="Kim S."/>
            <person name="Heo J."/>
            <person name="Choi H."/>
            <person name="Choi Y."/>
            <person name="Kwon S.-W."/>
            <person name="Kim Y."/>
        </authorList>
    </citation>
    <scope>NUCLEOTIDE SEQUENCE</scope>
    <source>
        <strain evidence="15">KACC 23698</strain>
    </source>
</reference>
<evidence type="ECO:0000256" key="10">
    <source>
        <dbReference type="ARBA" id="ARBA00023170"/>
    </source>
</evidence>
<keyword evidence="8" id="KW-0418">Kinase</keyword>
<keyword evidence="5" id="KW-0597">Phosphoprotein</keyword>
<dbReference type="Gene3D" id="1.10.287.130">
    <property type="match status" value="1"/>
</dbReference>
<dbReference type="GO" id="GO:0009881">
    <property type="term" value="F:photoreceptor activity"/>
    <property type="evidence" value="ECO:0007669"/>
    <property type="project" value="UniProtKB-KW"/>
</dbReference>
<dbReference type="InterPro" id="IPR003018">
    <property type="entry name" value="GAF"/>
</dbReference>
<comment type="catalytic activity">
    <reaction evidence="1">
        <text>ATP + protein L-histidine = ADP + protein N-phospho-L-histidine.</text>
        <dbReference type="EC" id="2.7.13.3"/>
    </reaction>
</comment>
<dbReference type="EMBL" id="CP157484">
    <property type="protein sequence ID" value="XBO37597.1"/>
    <property type="molecule type" value="Genomic_DNA"/>
</dbReference>
<keyword evidence="10" id="KW-0675">Receptor</keyword>
<evidence type="ECO:0000256" key="4">
    <source>
        <dbReference type="ARBA" id="ARBA00022543"/>
    </source>
</evidence>
<dbReference type="EC" id="2.7.13.3" evidence="3"/>
<dbReference type="GO" id="GO:0009584">
    <property type="term" value="P:detection of visible light"/>
    <property type="evidence" value="ECO:0007669"/>
    <property type="project" value="InterPro"/>
</dbReference>
<dbReference type="Gene3D" id="3.30.450.20">
    <property type="entry name" value="PAS domain"/>
    <property type="match status" value="1"/>
</dbReference>
<dbReference type="SUPFAM" id="SSF55785">
    <property type="entry name" value="PYP-like sensor domain (PAS domain)"/>
    <property type="match status" value="1"/>
</dbReference>
<dbReference type="SMART" id="SM00065">
    <property type="entry name" value="GAF"/>
    <property type="match status" value="1"/>
</dbReference>
<dbReference type="GO" id="GO:0007234">
    <property type="term" value="P:osmosensory signaling via phosphorelay pathway"/>
    <property type="evidence" value="ECO:0007669"/>
    <property type="project" value="TreeGrafter"/>
</dbReference>
<evidence type="ECO:0000256" key="3">
    <source>
        <dbReference type="ARBA" id="ARBA00012438"/>
    </source>
</evidence>
<evidence type="ECO:0000256" key="7">
    <source>
        <dbReference type="ARBA" id="ARBA00022679"/>
    </source>
</evidence>
<keyword evidence="15" id="KW-0067">ATP-binding</keyword>
<dbReference type="SUPFAM" id="SSF55874">
    <property type="entry name" value="ATPase domain of HSP90 chaperone/DNA topoisomerase II/histidine kinase"/>
    <property type="match status" value="1"/>
</dbReference>
<dbReference type="InterPro" id="IPR001294">
    <property type="entry name" value="Phytochrome"/>
</dbReference>
<dbReference type="InterPro" id="IPR050351">
    <property type="entry name" value="BphY/WalK/GraS-like"/>
</dbReference>
<feature type="domain" description="Histidine kinase" evidence="14">
    <location>
        <begin position="551"/>
        <end position="765"/>
    </location>
</feature>
<evidence type="ECO:0000256" key="6">
    <source>
        <dbReference type="ARBA" id="ARBA00022606"/>
    </source>
</evidence>
<keyword evidence="9" id="KW-0157">Chromophore</keyword>
<dbReference type="InterPro" id="IPR029016">
    <property type="entry name" value="GAF-like_dom_sf"/>
</dbReference>